<dbReference type="Proteomes" id="UP000510621">
    <property type="component" value="Chromosome"/>
</dbReference>
<name>A0A7L6ANI8_9GAMM</name>
<dbReference type="KEGG" id="this:HZT40_02465"/>
<sequence>MAAAGGKQRGRLQLPGQRPAGQHRHQPDGERPADGRQHRICAAALPDRGRLVLPDYTYKAYSAGGGSTLGMVSPANNSTLAGSSATFSWSAGGTSVTAWWLYVGSTSGGTQYLDTGNLGASVTSRTVSGLPTDGSTVYVQLWYLSGSWKSLSYTYKAASPAAAGDDQSGSGLHPVGEQRHVQLGRQRAM</sequence>
<proteinExistence type="predicted"/>
<feature type="region of interest" description="Disordered" evidence="1">
    <location>
        <begin position="1"/>
        <end position="36"/>
    </location>
</feature>
<gene>
    <name evidence="2" type="ORF">HZT40_02465</name>
</gene>
<evidence type="ECO:0000256" key="1">
    <source>
        <dbReference type="SAM" id="MobiDB-lite"/>
    </source>
</evidence>
<evidence type="ECO:0000313" key="3">
    <source>
        <dbReference type="Proteomes" id="UP000510621"/>
    </source>
</evidence>
<organism evidence="2 3">
    <name type="scientific">Candidatus Thiothrix singaporensis</name>
    <dbReference type="NCBI Taxonomy" id="2799669"/>
    <lineage>
        <taxon>Bacteria</taxon>
        <taxon>Pseudomonadati</taxon>
        <taxon>Pseudomonadota</taxon>
        <taxon>Gammaproteobacteria</taxon>
        <taxon>Thiotrichales</taxon>
        <taxon>Thiotrichaceae</taxon>
        <taxon>Thiothrix</taxon>
    </lineage>
</organism>
<evidence type="ECO:0000313" key="2">
    <source>
        <dbReference type="EMBL" id="QLQ30664.1"/>
    </source>
</evidence>
<keyword evidence="3" id="KW-1185">Reference proteome</keyword>
<accession>A0A7L6ANI8</accession>
<dbReference type="AlphaFoldDB" id="A0A7L6ANI8"/>
<feature type="compositionally biased region" description="Basic and acidic residues" evidence="1">
    <location>
        <begin position="25"/>
        <end position="36"/>
    </location>
</feature>
<protein>
    <submittedName>
        <fullName evidence="2">Uncharacterized protein</fullName>
    </submittedName>
</protein>
<dbReference type="EMBL" id="CP059265">
    <property type="protein sequence ID" value="QLQ30664.1"/>
    <property type="molecule type" value="Genomic_DNA"/>
</dbReference>
<reference evidence="2" key="1">
    <citation type="submission" date="2020-06" db="EMBL/GenBank/DDBJ databases">
        <title>Analysis procedures for assessing recovery of high quality, complete, closed genomes from Nanopore long read metagenome sequencing.</title>
        <authorList>
            <person name="Bessarab I."/>
            <person name="Arumugam K."/>
            <person name="Haryono M."/>
            <person name="Liu X."/>
            <person name="Roy S."/>
            <person name="Zuniga-Montanez R.E."/>
            <person name="Qiu G."/>
            <person name="Drautz-Moses D.I."/>
            <person name="Law Y.Y."/>
            <person name="Wuertz S."/>
            <person name="Lauro F.M."/>
            <person name="Huson D.H."/>
            <person name="Williams R.B."/>
        </authorList>
    </citation>
    <scope>NUCLEOTIDE SEQUENCE [LARGE SCALE GENOMIC DNA]</scope>
    <source>
        <strain evidence="2">SSD2</strain>
    </source>
</reference>
<feature type="region of interest" description="Disordered" evidence="1">
    <location>
        <begin position="164"/>
        <end position="189"/>
    </location>
</feature>